<dbReference type="PANTHER" id="PTHR45753:SF6">
    <property type="entry name" value="ASPARTATE CARBAMOYLTRANSFERASE"/>
    <property type="match status" value="1"/>
</dbReference>
<dbReference type="InterPro" id="IPR006130">
    <property type="entry name" value="Asp/Orn_carbamoylTrfase"/>
</dbReference>
<dbReference type="SUPFAM" id="SSF53671">
    <property type="entry name" value="Aspartate/ornithine carbamoyltransferase"/>
    <property type="match status" value="1"/>
</dbReference>
<dbReference type="GO" id="GO:0044205">
    <property type="term" value="P:'de novo' UMP biosynthetic process"/>
    <property type="evidence" value="ECO:0007669"/>
    <property type="project" value="UniProtKB-UniRule"/>
</dbReference>
<keyword evidence="11" id="KW-1185">Reference proteome</keyword>
<gene>
    <name evidence="7" type="primary">pyrB</name>
    <name evidence="10" type="ORF">SAMN02745111_01864</name>
</gene>
<protein>
    <recommendedName>
        <fullName evidence="7">Aspartate carbamoyltransferase</fullName>
        <ecNumber evidence="7">2.1.3.2</ecNumber>
    </recommendedName>
    <alternativeName>
        <fullName evidence="7">Aspartate transcarbamylase</fullName>
        <shortName evidence="7">ATCase</shortName>
    </alternativeName>
</protein>
<dbReference type="InterPro" id="IPR002082">
    <property type="entry name" value="Asp_carbamoyltransf"/>
</dbReference>
<dbReference type="PANTHER" id="PTHR45753">
    <property type="entry name" value="ORNITHINE CARBAMOYLTRANSFERASE, MITOCHONDRIAL"/>
    <property type="match status" value="1"/>
</dbReference>
<evidence type="ECO:0000256" key="4">
    <source>
        <dbReference type="ARBA" id="ARBA00022975"/>
    </source>
</evidence>
<dbReference type="HAMAP" id="MF_00001">
    <property type="entry name" value="Asp_carb_tr"/>
    <property type="match status" value="1"/>
</dbReference>
<dbReference type="GO" id="GO:0006520">
    <property type="term" value="P:amino acid metabolic process"/>
    <property type="evidence" value="ECO:0007669"/>
    <property type="project" value="InterPro"/>
</dbReference>
<dbReference type="OrthoDB" id="9774690at2"/>
<feature type="domain" description="Aspartate/ornithine carbamoyltransferase carbamoyl-P binding" evidence="9">
    <location>
        <begin position="2"/>
        <end position="141"/>
    </location>
</feature>
<proteinExistence type="inferred from homology"/>
<dbReference type="PRINTS" id="PR00101">
    <property type="entry name" value="ATCASE"/>
</dbReference>
<dbReference type="FunFam" id="3.40.50.1370:FF:000002">
    <property type="entry name" value="Aspartate carbamoyltransferase 2"/>
    <property type="match status" value="1"/>
</dbReference>
<feature type="binding site" evidence="7">
    <location>
        <position position="80"/>
    </location>
    <ligand>
        <name>L-aspartate</name>
        <dbReference type="ChEBI" id="CHEBI:29991"/>
    </ligand>
</feature>
<feature type="domain" description="Aspartate/ornithine carbamoyltransferase Asp/Orn-binding" evidence="8">
    <location>
        <begin position="149"/>
        <end position="299"/>
    </location>
</feature>
<feature type="binding site" evidence="7">
    <location>
        <position position="162"/>
    </location>
    <ligand>
        <name>L-aspartate</name>
        <dbReference type="ChEBI" id="CHEBI:29991"/>
    </ligand>
</feature>
<comment type="pathway">
    <text evidence="1 7">Pyrimidine metabolism; UMP biosynthesis via de novo pathway; (S)-dihydroorotate from bicarbonate: step 2/3.</text>
</comment>
<dbReference type="InterPro" id="IPR006131">
    <property type="entry name" value="Asp_carbamoyltransf_Asp/Orn-bd"/>
</dbReference>
<feature type="binding site" evidence="7">
    <location>
        <position position="225"/>
    </location>
    <ligand>
        <name>L-aspartate</name>
        <dbReference type="ChEBI" id="CHEBI:29991"/>
    </ligand>
</feature>
<comment type="function">
    <text evidence="5 7">Catalyzes the condensation of carbamoyl phosphate and aspartate to form carbamoyl aspartate and inorganic phosphate, the committed step in the de novo pyrimidine nucleotide biosynthesis pathway.</text>
</comment>
<accession>A0A1T4VWX2</accession>
<evidence type="ECO:0000256" key="5">
    <source>
        <dbReference type="ARBA" id="ARBA00043884"/>
    </source>
</evidence>
<evidence type="ECO:0000256" key="1">
    <source>
        <dbReference type="ARBA" id="ARBA00004852"/>
    </source>
</evidence>
<feature type="binding site" evidence="7">
    <location>
        <position position="132"/>
    </location>
    <ligand>
        <name>carbamoyl phosphate</name>
        <dbReference type="ChEBI" id="CHEBI:58228"/>
    </ligand>
</feature>
<feature type="binding site" evidence="7">
    <location>
        <position position="101"/>
    </location>
    <ligand>
        <name>carbamoyl phosphate</name>
        <dbReference type="ChEBI" id="CHEBI:58228"/>
    </ligand>
</feature>
<keyword evidence="4 7" id="KW-0665">Pyrimidine biosynthesis</keyword>
<comment type="catalytic activity">
    <reaction evidence="6 7">
        <text>carbamoyl phosphate + L-aspartate = N-carbamoyl-L-aspartate + phosphate + H(+)</text>
        <dbReference type="Rhea" id="RHEA:20013"/>
        <dbReference type="ChEBI" id="CHEBI:15378"/>
        <dbReference type="ChEBI" id="CHEBI:29991"/>
        <dbReference type="ChEBI" id="CHEBI:32814"/>
        <dbReference type="ChEBI" id="CHEBI:43474"/>
        <dbReference type="ChEBI" id="CHEBI:58228"/>
        <dbReference type="EC" id="2.1.3.2"/>
    </reaction>
</comment>
<feature type="binding site" evidence="7">
    <location>
        <position position="264"/>
    </location>
    <ligand>
        <name>carbamoyl phosphate</name>
        <dbReference type="ChEBI" id="CHEBI:58228"/>
    </ligand>
</feature>
<evidence type="ECO:0000313" key="11">
    <source>
        <dbReference type="Proteomes" id="UP000190814"/>
    </source>
</evidence>
<comment type="similarity">
    <text evidence="2 7">Belongs to the aspartate/ornithine carbamoyltransferase superfamily. ATCase family.</text>
</comment>
<dbReference type="AlphaFoldDB" id="A0A1T4VWX2"/>
<organism evidence="10 11">
    <name type="scientific">Eubacterium uniforme</name>
    <dbReference type="NCBI Taxonomy" id="39495"/>
    <lineage>
        <taxon>Bacteria</taxon>
        <taxon>Bacillati</taxon>
        <taxon>Bacillota</taxon>
        <taxon>Clostridia</taxon>
        <taxon>Eubacteriales</taxon>
        <taxon>Eubacteriaceae</taxon>
        <taxon>Eubacterium</taxon>
    </lineage>
</organism>
<dbReference type="Proteomes" id="UP000190814">
    <property type="component" value="Unassembled WGS sequence"/>
</dbReference>
<feature type="binding site" evidence="7">
    <location>
        <position position="52"/>
    </location>
    <ligand>
        <name>carbamoyl phosphate</name>
        <dbReference type="ChEBI" id="CHEBI:58228"/>
    </ligand>
</feature>
<dbReference type="Pfam" id="PF02729">
    <property type="entry name" value="OTCace_N"/>
    <property type="match status" value="1"/>
</dbReference>
<evidence type="ECO:0000313" key="10">
    <source>
        <dbReference type="EMBL" id="SKA69484.1"/>
    </source>
</evidence>
<dbReference type="InterPro" id="IPR036901">
    <property type="entry name" value="Asp/Orn_carbamoylTrfase_sf"/>
</dbReference>
<feature type="binding site" evidence="7">
    <location>
        <position position="129"/>
    </location>
    <ligand>
        <name>carbamoyl phosphate</name>
        <dbReference type="ChEBI" id="CHEBI:58228"/>
    </ligand>
</feature>
<evidence type="ECO:0000256" key="7">
    <source>
        <dbReference type="HAMAP-Rule" id="MF_00001"/>
    </source>
</evidence>
<evidence type="ECO:0000256" key="2">
    <source>
        <dbReference type="ARBA" id="ARBA00008896"/>
    </source>
</evidence>
<reference evidence="10 11" key="1">
    <citation type="submission" date="2017-02" db="EMBL/GenBank/DDBJ databases">
        <authorList>
            <person name="Peterson S.W."/>
        </authorList>
    </citation>
    <scope>NUCLEOTIDE SEQUENCE [LARGE SCALE GENOMIC DNA]</scope>
    <source>
        <strain evidence="10 11">ATCC 35992</strain>
    </source>
</reference>
<evidence type="ECO:0000259" key="8">
    <source>
        <dbReference type="Pfam" id="PF00185"/>
    </source>
</evidence>
<dbReference type="STRING" id="39495.SAMN02745111_01864"/>
<dbReference type="GO" id="GO:0016597">
    <property type="term" value="F:amino acid binding"/>
    <property type="evidence" value="ECO:0007669"/>
    <property type="project" value="InterPro"/>
</dbReference>
<dbReference type="EC" id="2.1.3.2" evidence="7"/>
<dbReference type="PROSITE" id="PS00097">
    <property type="entry name" value="CARBAMOYLTRANSFERASE"/>
    <property type="match status" value="1"/>
</dbReference>
<evidence type="ECO:0000259" key="9">
    <source>
        <dbReference type="Pfam" id="PF02729"/>
    </source>
</evidence>
<sequence length="306" mass="34244">MRHLISPMDLSVKELDDLLDLACDIEKNIDKYSHACSGKKIATLFYEPSTRTRLSFEAAMINLGGQVLGFSSADSSSAAKGESLSDTIRVVSCYADIAAIRHPKEGAALVASAKSNIPVINAGDGGHQHPTQTLTDLLTIKSLKGRLDNITIGLCGDLKFGRTVHSLINALARYSNIKFILISPKELRVPDYIRDNVLKANNIPYVEADKLEDVMPELDILYMTRVQRERFFNEEDYIRMKDYYILDKPKMELGKEDLLVLHPLPRVNEIAPEVDDDPRAVYFKQAQYGVYVRMALILTLLGIKVD</sequence>
<dbReference type="NCBIfam" id="NF002032">
    <property type="entry name" value="PRK00856.1"/>
    <property type="match status" value="1"/>
</dbReference>
<dbReference type="Gene3D" id="3.40.50.1370">
    <property type="entry name" value="Aspartate/ornithine carbamoyltransferase"/>
    <property type="match status" value="2"/>
</dbReference>
<dbReference type="RefSeq" id="WP_078766711.1">
    <property type="nucleotide sequence ID" value="NZ_FUXZ01000011.1"/>
</dbReference>
<comment type="subunit">
    <text evidence="7">Heterododecamer (2C3:3R2) of six catalytic PyrB chains organized as two trimers (C3), and six regulatory PyrI chains organized as three dimers (R2).</text>
</comment>
<keyword evidence="3 7" id="KW-0808">Transferase</keyword>
<dbReference type="GO" id="GO:0004070">
    <property type="term" value="F:aspartate carbamoyltransferase activity"/>
    <property type="evidence" value="ECO:0007669"/>
    <property type="project" value="UniProtKB-UniRule"/>
</dbReference>
<dbReference type="UniPathway" id="UPA00070">
    <property type="reaction ID" value="UER00116"/>
</dbReference>
<feature type="binding site" evidence="7">
    <location>
        <position position="265"/>
    </location>
    <ligand>
        <name>carbamoyl phosphate</name>
        <dbReference type="ChEBI" id="CHEBI:58228"/>
    </ligand>
</feature>
<dbReference type="InterPro" id="IPR006132">
    <property type="entry name" value="Asp/Orn_carbamoyltranf_P-bd"/>
</dbReference>
<feature type="binding site" evidence="7">
    <location>
        <position position="51"/>
    </location>
    <ligand>
        <name>carbamoyl phosphate</name>
        <dbReference type="ChEBI" id="CHEBI:58228"/>
    </ligand>
</feature>
<dbReference type="Pfam" id="PF00185">
    <property type="entry name" value="OTCace"/>
    <property type="match status" value="1"/>
</dbReference>
<dbReference type="GO" id="GO:0006207">
    <property type="term" value="P:'de novo' pyrimidine nucleobase biosynthetic process"/>
    <property type="evidence" value="ECO:0007669"/>
    <property type="project" value="InterPro"/>
</dbReference>
<evidence type="ECO:0000256" key="6">
    <source>
        <dbReference type="ARBA" id="ARBA00048859"/>
    </source>
</evidence>
<dbReference type="EMBL" id="FUXZ01000011">
    <property type="protein sequence ID" value="SKA69484.1"/>
    <property type="molecule type" value="Genomic_DNA"/>
</dbReference>
<evidence type="ECO:0000256" key="3">
    <source>
        <dbReference type="ARBA" id="ARBA00022679"/>
    </source>
</evidence>
<name>A0A1T4VWX2_9FIRM</name>
<dbReference type="NCBIfam" id="TIGR00670">
    <property type="entry name" value="asp_carb_tr"/>
    <property type="match status" value="1"/>
</dbReference>
<dbReference type="PRINTS" id="PR00100">
    <property type="entry name" value="AOTCASE"/>
</dbReference>